<proteinExistence type="predicted"/>
<name>A0A5C2SFC0_9APHY</name>
<keyword evidence="1" id="KW-0812">Transmembrane</keyword>
<keyword evidence="3" id="KW-1185">Reference proteome</keyword>
<organism evidence="2 3">
    <name type="scientific">Lentinus tigrinus ALCF2SS1-6</name>
    <dbReference type="NCBI Taxonomy" id="1328759"/>
    <lineage>
        <taxon>Eukaryota</taxon>
        <taxon>Fungi</taxon>
        <taxon>Dikarya</taxon>
        <taxon>Basidiomycota</taxon>
        <taxon>Agaricomycotina</taxon>
        <taxon>Agaricomycetes</taxon>
        <taxon>Polyporales</taxon>
        <taxon>Polyporaceae</taxon>
        <taxon>Lentinus</taxon>
    </lineage>
</organism>
<keyword evidence="1" id="KW-1133">Transmembrane helix</keyword>
<dbReference type="AlphaFoldDB" id="A0A5C2SFC0"/>
<feature type="transmembrane region" description="Helical" evidence="1">
    <location>
        <begin position="94"/>
        <end position="114"/>
    </location>
</feature>
<evidence type="ECO:0000313" key="3">
    <source>
        <dbReference type="Proteomes" id="UP000313359"/>
    </source>
</evidence>
<evidence type="ECO:0000256" key="1">
    <source>
        <dbReference type="SAM" id="Phobius"/>
    </source>
</evidence>
<feature type="transmembrane region" description="Helical" evidence="1">
    <location>
        <begin position="6"/>
        <end position="25"/>
    </location>
</feature>
<keyword evidence="1" id="KW-0472">Membrane</keyword>
<sequence length="134" mass="15017">MGNAGSYSRWVVTDIIGAILLQTLFNPELSSVMSRRERRRQDACMPCFIPYIDKTIPLEQYRSATVGRLNAELLSAGRFERRWRWLQEAPRKLLLARSGFSELGMALLVLVISFPRGGGSLEAAALMLSTILEA</sequence>
<dbReference type="Proteomes" id="UP000313359">
    <property type="component" value="Unassembled WGS sequence"/>
</dbReference>
<evidence type="ECO:0000313" key="2">
    <source>
        <dbReference type="EMBL" id="RPD62361.1"/>
    </source>
</evidence>
<accession>A0A5C2SFC0</accession>
<protein>
    <submittedName>
        <fullName evidence="2">Uncharacterized protein</fullName>
    </submittedName>
</protein>
<reference evidence="2" key="1">
    <citation type="journal article" date="2018" name="Genome Biol. Evol.">
        <title>Genomics and development of Lentinus tigrinus, a white-rot wood-decaying mushroom with dimorphic fruiting bodies.</title>
        <authorList>
            <person name="Wu B."/>
            <person name="Xu Z."/>
            <person name="Knudson A."/>
            <person name="Carlson A."/>
            <person name="Chen N."/>
            <person name="Kovaka S."/>
            <person name="LaButti K."/>
            <person name="Lipzen A."/>
            <person name="Pennachio C."/>
            <person name="Riley R."/>
            <person name="Schakwitz W."/>
            <person name="Umezawa K."/>
            <person name="Ohm R.A."/>
            <person name="Grigoriev I.V."/>
            <person name="Nagy L.G."/>
            <person name="Gibbons J."/>
            <person name="Hibbett D."/>
        </authorList>
    </citation>
    <scope>NUCLEOTIDE SEQUENCE [LARGE SCALE GENOMIC DNA]</scope>
    <source>
        <strain evidence="2">ALCF2SS1-6</strain>
    </source>
</reference>
<dbReference type="EMBL" id="ML122259">
    <property type="protein sequence ID" value="RPD62361.1"/>
    <property type="molecule type" value="Genomic_DNA"/>
</dbReference>
<gene>
    <name evidence="2" type="ORF">L227DRAFT_34139</name>
</gene>